<evidence type="ECO:0000259" key="4">
    <source>
        <dbReference type="Pfam" id="PF20155"/>
    </source>
</evidence>
<feature type="region of interest" description="Disordered" evidence="2">
    <location>
        <begin position="1345"/>
        <end position="1368"/>
    </location>
</feature>
<dbReference type="Pfam" id="PF20155">
    <property type="entry name" value="TMP_3"/>
    <property type="match status" value="1"/>
</dbReference>
<keyword evidence="1" id="KW-0175">Coiled coil</keyword>
<dbReference type="InterPro" id="IPR013491">
    <property type="entry name" value="Tape_meas_N"/>
</dbReference>
<evidence type="ECO:0000256" key="1">
    <source>
        <dbReference type="SAM" id="Coils"/>
    </source>
</evidence>
<feature type="domain" description="Transglycosylase SLT" evidence="3">
    <location>
        <begin position="1342"/>
        <end position="1429"/>
    </location>
</feature>
<feature type="compositionally biased region" description="Polar residues" evidence="2">
    <location>
        <begin position="1345"/>
        <end position="1355"/>
    </location>
</feature>
<reference evidence="5" key="1">
    <citation type="submission" date="2013-10" db="EMBL/GenBank/DDBJ databases">
        <authorList>
            <person name="Crossman L."/>
        </authorList>
    </citation>
    <scope>NUCLEOTIDE SEQUENCE</scope>
</reference>
<name>V6DK38_9LACO</name>
<dbReference type="Gene3D" id="1.10.530.10">
    <property type="match status" value="1"/>
</dbReference>
<reference evidence="5" key="2">
    <citation type="journal article" date="2014" name="Genome Announc.">
        <title>Draft Genome Sequence of a Novel Lactobacillus salivarius Strain Isolated from Piglet.</title>
        <authorList>
            <person name="Mackenzie D.A."/>
            <person name="McLay K."/>
            <person name="Roos S."/>
            <person name="Walter J."/>
            <person name="Swarbreck D."/>
            <person name="Drou N."/>
            <person name="Crossman L.C."/>
            <person name="Juge N."/>
        </authorList>
    </citation>
    <scope>NUCLEOTIDE SEQUENCE [LARGE SCALE GENOMIC DNA]</scope>
    <source>
        <strain>cp400</strain>
    </source>
</reference>
<feature type="domain" description="Tape measure protein N-terminal" evidence="4">
    <location>
        <begin position="243"/>
        <end position="427"/>
    </location>
</feature>
<accession>V6DK38</accession>
<sequence length="1524" mass="166908">MANTIVSEKRIIVKLIDEFTSKYKIVSSSMQDLTKQIEAFNNKLKVGTTSQQLKQEMDTSQKAIKETTDKVKDLGKEIEKPKKTKIDNSNADKQLKDLENHIKNFQKPKLDFKGFTFEISDADKKLKRLEDHVKNFQQPKLEFKNFTFDKQIKELNSKSNSFNNTLQKVIGSLGKLKSNSTNTFSSIKKNMDEAKEKASRFGDIIKGSLVAQGISGAISGTWNLIKTGIGGAIAEGLKYNRLQQNMKAQWTTLTGSAKEGQKLVDMTNELAIAAQNSTEMVNGLNQQYYSVTENADKTRELTKVTLTLQDAFGKSDAEVQNFSLQFSQMMANGKASAQDFLSFTNVFPKMKGELVKYEQEVKHNTSLTTKDINEMISNGEVSAKDMFNVMMRMQDKYKDATKNFGSTLDGMARTIKGTMPRLLGQMTQGMATQANPIFQQVSSWVSDKKTEKKFEELGKTISKGTSSVMEAIQKSVGAKDMSDLLDKMMDGITNGVEKIADFLSEHADDLITGGKAIWDIVKALGEGVWDSFATFLSILGGGDAGNSTKTVADSLKEISKHKGAIETIGKIWATYWVASKFFKVAQGIYSIADAIQMIGTGKSLKDLGGLSGLFKKIPKKIKLKPTVEEGGILGKFKTLGSSAASKFAKPFKSIGSKLGTTKLGSKIVNIFGNSGDKAGTKFFDKLLTKIGGEKLAGLGKGIGGKLATGVGVAFSAFDLFKGLTQKKDRAFNIGKGIGGLAGAGIGFAFGGPVGASIGNMLGSAVGGAVVKHWKGLKTEMHKIMSGDWSGVWSDAKKGFSNMVDGLKDTWGKTKNFFSGNGFKTDKEIKDSKSKAKKKQKEDVVPDFEAPVTKKQSKAQIGYIKDVEAALNELKNKIKKAGLGKAMTGQMNSLKKAVKNTKLSSSFTSLKKQIENVTKSFNNSKIAKKYGLTLKELKTQINKNNPSKELNKIGKEFKNSAKAVSEVDKPVNRLTRTLKSLDKQLKTFKKVNPFGTLNKDIKTFDSTLKKVSFGKELSKQMDIANKAMGKSGFVGDFSSMVNSVIKSLKSFKVSFNSNWKKVWSKARPTMNNYLDDLPGAFSKRANKILDKQEDFESSFNKSWRGWLNYISNKFKSTFDELPSKAHTSMSKIISEINKGINSLNSVISAFGGTSLKTASYATGTPNVAGTHPGGLMTVNDDGSADPREIIMRPNGDMFMMNGRNLTIWGEPGTTVFNSTQSKFISKMMNVPKYADGTDSSSDMLDYIMEHAEEISKNPLPFLNKQWKKAVNFARGSEFYQKFGNALGSGFLKAIQNPFKKMIEESDVAAPAGSGVERWRPQVIRALKMLGLSTSLVGKVLKQIQTESNGNEKVTQQGADPDGDGSGPAIGLMQTKRGTFNQYALAGHHNIFNGFDNMLAGLNYAKHKYGDSLYFLGQGHGYANGGEITQKELAWIGDNAQQHEFVINPYSASSIPLTNKLIDTMSNVRPELKKSGTASNLDKVINILYTIADNVKNIDLQPVVNIDENAKAINKYNAKNLMLRRG</sequence>
<feature type="coiled-coil region" evidence="1">
    <location>
        <begin position="50"/>
        <end position="77"/>
    </location>
</feature>
<dbReference type="CDD" id="cd13402">
    <property type="entry name" value="LT_TF-like"/>
    <property type="match status" value="1"/>
</dbReference>
<organism evidence="5">
    <name type="scientific">Ligilactobacillus salivarius cp400</name>
    <dbReference type="NCBI Taxonomy" id="1273133"/>
    <lineage>
        <taxon>Bacteria</taxon>
        <taxon>Bacillati</taxon>
        <taxon>Bacillota</taxon>
        <taxon>Bacilli</taxon>
        <taxon>Lactobacillales</taxon>
        <taxon>Lactobacillaceae</taxon>
        <taxon>Ligilactobacillus</taxon>
    </lineage>
</organism>
<evidence type="ECO:0000259" key="3">
    <source>
        <dbReference type="Pfam" id="PF01464"/>
    </source>
</evidence>
<gene>
    <name evidence="5" type="ORF">LSCP400_08391</name>
</gene>
<dbReference type="InterPro" id="IPR023346">
    <property type="entry name" value="Lysozyme-like_dom_sf"/>
</dbReference>
<dbReference type="InterPro" id="IPR008258">
    <property type="entry name" value="Transglycosylase_SLT_dom_1"/>
</dbReference>
<comment type="caution">
    <text evidence="5">The sequence shown here is derived from an EMBL/GenBank/DDBJ whole genome shotgun (WGS) entry which is preliminary data.</text>
</comment>
<dbReference type="SUPFAM" id="SSF53955">
    <property type="entry name" value="Lysozyme-like"/>
    <property type="match status" value="1"/>
</dbReference>
<evidence type="ECO:0000256" key="2">
    <source>
        <dbReference type="SAM" id="MobiDB-lite"/>
    </source>
</evidence>
<protein>
    <submittedName>
        <fullName evidence="5">Phage tail length tape-measure protein</fullName>
    </submittedName>
</protein>
<dbReference type="Pfam" id="PF01464">
    <property type="entry name" value="SLT"/>
    <property type="match status" value="1"/>
</dbReference>
<dbReference type="NCBIfam" id="TIGR02675">
    <property type="entry name" value="tape_meas_nterm"/>
    <property type="match status" value="1"/>
</dbReference>
<evidence type="ECO:0000313" key="5">
    <source>
        <dbReference type="EMBL" id="CDK35033.1"/>
    </source>
</evidence>
<dbReference type="EMBL" id="CBVR010000010">
    <property type="protein sequence ID" value="CDK35033.1"/>
    <property type="molecule type" value="Genomic_DNA"/>
</dbReference>
<proteinExistence type="predicted"/>